<comment type="caution">
    <text evidence="1">The sequence shown here is derived from an EMBL/GenBank/DDBJ whole genome shotgun (WGS) entry which is preliminary data.</text>
</comment>
<dbReference type="RefSeq" id="WP_151675481.1">
    <property type="nucleotide sequence ID" value="NZ_BKCG01000020.1"/>
</dbReference>
<dbReference type="Proteomes" id="UP000326509">
    <property type="component" value="Unassembled WGS sequence"/>
</dbReference>
<protein>
    <submittedName>
        <fullName evidence="1">Uncharacterized protein</fullName>
    </submittedName>
</protein>
<keyword evidence="2" id="KW-1185">Reference proteome</keyword>
<evidence type="ECO:0000313" key="2">
    <source>
        <dbReference type="Proteomes" id="UP000326509"/>
    </source>
</evidence>
<reference evidence="2" key="1">
    <citation type="submission" date="2019-08" db="EMBL/GenBank/DDBJ databases">
        <title>Draft genome sequence of Ulvibacter marinus type strain NBRC 109484.</title>
        <authorList>
            <person name="Kawano K."/>
            <person name="Ushijima N."/>
            <person name="Kihara M."/>
            <person name="Itoh H."/>
        </authorList>
    </citation>
    <scope>NUCLEOTIDE SEQUENCE [LARGE SCALE GENOMIC DNA]</scope>
    <source>
        <strain evidence="2">NBRC 109484</strain>
    </source>
</reference>
<accession>A0A5J4ISR7</accession>
<evidence type="ECO:0000313" key="1">
    <source>
        <dbReference type="EMBL" id="GER61055.1"/>
    </source>
</evidence>
<gene>
    <name evidence="1" type="ORF">ULMA_31630</name>
</gene>
<dbReference type="EMBL" id="BKCG01000020">
    <property type="protein sequence ID" value="GER61055.1"/>
    <property type="molecule type" value="Genomic_DNA"/>
</dbReference>
<dbReference type="OrthoDB" id="1428091at2"/>
<dbReference type="AlphaFoldDB" id="A0A5J4ISR7"/>
<sequence>MPIEKDGKIMFTLNDLKPIAEGNGIVDGTFGGLILGNPHSDGGIKVIRQYKNEELYEVIAEFEGWEYILNPLATTKEKEYLTKLNSEYAKPSELFTEFEIPNGIEIIDTRPIFENIKETNKLILLSEWSQFIINKHSTKKYLTELDNLNKKYSK</sequence>
<organism evidence="1 2">
    <name type="scientific">Patiriisocius marinus</name>
    <dbReference type="NCBI Taxonomy" id="1397112"/>
    <lineage>
        <taxon>Bacteria</taxon>
        <taxon>Pseudomonadati</taxon>
        <taxon>Bacteroidota</taxon>
        <taxon>Flavobacteriia</taxon>
        <taxon>Flavobacteriales</taxon>
        <taxon>Flavobacteriaceae</taxon>
        <taxon>Patiriisocius</taxon>
    </lineage>
</organism>
<name>A0A5J4ISR7_9FLAO</name>
<proteinExistence type="predicted"/>